<comment type="caution">
    <text evidence="2">The sequence shown here is derived from an EMBL/GenBank/DDBJ whole genome shotgun (WGS) entry which is preliminary data.</text>
</comment>
<evidence type="ECO:0000256" key="1">
    <source>
        <dbReference type="ARBA" id="ARBA00010541"/>
    </source>
</evidence>
<protein>
    <submittedName>
        <fullName evidence="2">Chloroplastic</fullName>
    </submittedName>
</protein>
<sequence>MGADVSVWRPRSPAQEIDVKNRTAELIRTLQASACAAVLAAGAGVAVAQATSLTTDQAESQAAPADIRESTVKIFTTSRGPDLTRPWTRQQPADSTGSGLVIEGGRILTNAHVVEYGQQIFVQPYLTSQRLAARVIARNTGIDLALLELEDEGALDGVPMAVLSDTLPDIGDKANALGYPMGGEELSITEGIVSRIEFVGYQAGTLGLRIQVDAALNPGNSGGPVTVDGEVIGLTFSGISQADNIGYIIPNEEIRLFLSDIEDGEVDGRPFLRETFDNTRNPGVRAKLGLTPQLEGMVVAGAVEGNPLQSWDVVTSIAGRSVDSQGLVSVTDDLRLYFEYFVHHGLNDDDTITLGVLRDGEEIEVRSPVVRGADDFFD</sequence>
<dbReference type="Pfam" id="PF13365">
    <property type="entry name" value="Trypsin_2"/>
    <property type="match status" value="1"/>
</dbReference>
<dbReference type="SUPFAM" id="SSF50494">
    <property type="entry name" value="Trypsin-like serine proteases"/>
    <property type="match status" value="1"/>
</dbReference>
<dbReference type="PANTHER" id="PTHR45980:SF9">
    <property type="entry name" value="PROTEASE DO-LIKE 10, MITOCHONDRIAL-RELATED"/>
    <property type="match status" value="1"/>
</dbReference>
<reference evidence="2 3" key="1">
    <citation type="submission" date="2024-02" db="EMBL/GenBank/DDBJ databases">
        <authorList>
            <person name="Chen Y."/>
            <person name="Shah S."/>
            <person name="Dougan E. K."/>
            <person name="Thang M."/>
            <person name="Chan C."/>
        </authorList>
    </citation>
    <scope>NUCLEOTIDE SEQUENCE [LARGE SCALE GENOMIC DNA]</scope>
</reference>
<dbReference type="EMBL" id="CAXAMM010007216">
    <property type="protein sequence ID" value="CAK9013578.1"/>
    <property type="molecule type" value="Genomic_DNA"/>
</dbReference>
<evidence type="ECO:0000313" key="2">
    <source>
        <dbReference type="EMBL" id="CAK9013578.1"/>
    </source>
</evidence>
<name>A0ABP0JH99_9DINO</name>
<comment type="similarity">
    <text evidence="1">Belongs to the peptidase S1C family.</text>
</comment>
<dbReference type="PRINTS" id="PR00834">
    <property type="entry name" value="PROTEASES2C"/>
</dbReference>
<evidence type="ECO:0000313" key="3">
    <source>
        <dbReference type="Proteomes" id="UP001642464"/>
    </source>
</evidence>
<dbReference type="InterPro" id="IPR009003">
    <property type="entry name" value="Peptidase_S1_PA"/>
</dbReference>
<dbReference type="InterPro" id="IPR001940">
    <property type="entry name" value="Peptidase_S1C"/>
</dbReference>
<dbReference type="Gene3D" id="2.40.10.10">
    <property type="entry name" value="Trypsin-like serine proteases"/>
    <property type="match status" value="2"/>
</dbReference>
<dbReference type="Gene3D" id="2.30.42.10">
    <property type="match status" value="1"/>
</dbReference>
<proteinExistence type="inferred from homology"/>
<accession>A0ABP0JH99</accession>
<dbReference type="InterPro" id="IPR043504">
    <property type="entry name" value="Peptidase_S1_PA_chymotrypsin"/>
</dbReference>
<feature type="non-terminal residue" evidence="2">
    <location>
        <position position="378"/>
    </location>
</feature>
<keyword evidence="3" id="KW-1185">Reference proteome</keyword>
<dbReference type="Proteomes" id="UP001642464">
    <property type="component" value="Unassembled WGS sequence"/>
</dbReference>
<gene>
    <name evidence="2" type="ORF">SCF082_LOCUS11990</name>
</gene>
<dbReference type="PANTHER" id="PTHR45980">
    <property type="match status" value="1"/>
</dbReference>
<organism evidence="2 3">
    <name type="scientific">Durusdinium trenchii</name>
    <dbReference type="NCBI Taxonomy" id="1381693"/>
    <lineage>
        <taxon>Eukaryota</taxon>
        <taxon>Sar</taxon>
        <taxon>Alveolata</taxon>
        <taxon>Dinophyceae</taxon>
        <taxon>Suessiales</taxon>
        <taxon>Symbiodiniaceae</taxon>
        <taxon>Durusdinium</taxon>
    </lineage>
</organism>
<dbReference type="InterPro" id="IPR036034">
    <property type="entry name" value="PDZ_sf"/>
</dbReference>